<keyword evidence="3" id="KW-1185">Reference proteome</keyword>
<feature type="compositionally biased region" description="Acidic residues" evidence="1">
    <location>
        <begin position="613"/>
        <end position="625"/>
    </location>
</feature>
<name>A0AAD5SJ20_9FUNG</name>
<dbReference type="AlphaFoldDB" id="A0AAD5SJ20"/>
<gene>
    <name evidence="2" type="ORF">HK097_008048</name>
</gene>
<feature type="region of interest" description="Disordered" evidence="1">
    <location>
        <begin position="90"/>
        <end position="110"/>
    </location>
</feature>
<feature type="region of interest" description="Disordered" evidence="1">
    <location>
        <begin position="337"/>
        <end position="389"/>
    </location>
</feature>
<evidence type="ECO:0000313" key="2">
    <source>
        <dbReference type="EMBL" id="KAJ3056125.1"/>
    </source>
</evidence>
<proteinExistence type="predicted"/>
<dbReference type="Proteomes" id="UP001212841">
    <property type="component" value="Unassembled WGS sequence"/>
</dbReference>
<dbReference type="EMBL" id="JADGJD010000045">
    <property type="protein sequence ID" value="KAJ3056125.1"/>
    <property type="molecule type" value="Genomic_DNA"/>
</dbReference>
<reference evidence="2" key="1">
    <citation type="submission" date="2020-05" db="EMBL/GenBank/DDBJ databases">
        <title>Phylogenomic resolution of chytrid fungi.</title>
        <authorList>
            <person name="Stajich J.E."/>
            <person name="Amses K."/>
            <person name="Simmons R."/>
            <person name="Seto K."/>
            <person name="Myers J."/>
            <person name="Bonds A."/>
            <person name="Quandt C.A."/>
            <person name="Barry K."/>
            <person name="Liu P."/>
            <person name="Grigoriev I."/>
            <person name="Longcore J.E."/>
            <person name="James T.Y."/>
        </authorList>
    </citation>
    <scope>NUCLEOTIDE SEQUENCE</scope>
    <source>
        <strain evidence="2">JEL0318</strain>
    </source>
</reference>
<feature type="region of interest" description="Disordered" evidence="1">
    <location>
        <begin position="1"/>
        <end position="76"/>
    </location>
</feature>
<comment type="caution">
    <text evidence="2">The sequence shown here is derived from an EMBL/GenBank/DDBJ whole genome shotgun (WGS) entry which is preliminary data.</text>
</comment>
<feature type="region of interest" description="Disordered" evidence="1">
    <location>
        <begin position="532"/>
        <end position="644"/>
    </location>
</feature>
<feature type="compositionally biased region" description="Pro residues" evidence="1">
    <location>
        <begin position="171"/>
        <end position="185"/>
    </location>
</feature>
<feature type="compositionally biased region" description="Basic and acidic residues" evidence="1">
    <location>
        <begin position="1"/>
        <end position="12"/>
    </location>
</feature>
<feature type="compositionally biased region" description="Basic and acidic residues" evidence="1">
    <location>
        <begin position="585"/>
        <end position="601"/>
    </location>
</feature>
<feature type="compositionally biased region" description="Basic and acidic residues" evidence="1">
    <location>
        <begin position="353"/>
        <end position="371"/>
    </location>
</feature>
<evidence type="ECO:0000256" key="1">
    <source>
        <dbReference type="SAM" id="MobiDB-lite"/>
    </source>
</evidence>
<feature type="region of interest" description="Disordered" evidence="1">
    <location>
        <begin position="159"/>
        <end position="268"/>
    </location>
</feature>
<evidence type="ECO:0000313" key="3">
    <source>
        <dbReference type="Proteomes" id="UP001212841"/>
    </source>
</evidence>
<accession>A0AAD5SJ20</accession>
<feature type="compositionally biased region" description="Basic and acidic residues" evidence="1">
    <location>
        <begin position="208"/>
        <end position="217"/>
    </location>
</feature>
<sequence>MSETNPTDKPEHQAQQPFFNLDSILGKHPTPTTAHLPNLFRSNLRKAKSPVRPGSKVTPHFNPLRIGGPLPEQQTPAAETKIANLLPEPRHAKKSSELSQSHEPVVQRLDILDDKQGADISETKSLRLAPMAPLQKAFTPLFTTKRLSRAPLLQTQLKKSPISAKQMPTTRPLPIPIQKDPPPEQPLDLVQGDHPTMAAPEESGQENRMTESEHYEAGLHSFSSCAADDPHMEEQHAPTSEQSEEMIPQSEKMTENDAGTIPDHPKLVSEGREYVSEQVVTSQAYREDPALVQAPVPAGKDRATVQAPVPSGILDPVNDDRRIMLIRGQARRFRQGACRGKLSSAPRPLASYAEHRPEPEEHRSAKRKADEQDPIAVPVPGLQGLRRPIGRDKTALSATGYGQQPGKTQHKTPAQVAFAPRTQEPTFRPNAHEYRTPVLDAETDWRALCRKIEQDCTKETAEALKSGYRAQVFMNGKRELGAPAPRNGGLDQIDHELKDLRARMLAGRAKILDLTGELLRNIEPATTLVQEQPEAQDAGNEQLVPDDDVAPSDQLSPIEETVSSDKPNPEKQEVSPEPVSCDVDQGVKDKGSDMGESKFDHGSSVPNGRQDGEDAGGSDSDESNANDDRSSTGADVGIQEMVED</sequence>
<protein>
    <submittedName>
        <fullName evidence="2">Uncharacterized protein</fullName>
    </submittedName>
</protein>
<organism evidence="2 3">
    <name type="scientific">Rhizophlyctis rosea</name>
    <dbReference type="NCBI Taxonomy" id="64517"/>
    <lineage>
        <taxon>Eukaryota</taxon>
        <taxon>Fungi</taxon>
        <taxon>Fungi incertae sedis</taxon>
        <taxon>Chytridiomycota</taxon>
        <taxon>Chytridiomycota incertae sedis</taxon>
        <taxon>Chytridiomycetes</taxon>
        <taxon>Rhizophlyctidales</taxon>
        <taxon>Rhizophlyctidaceae</taxon>
        <taxon>Rhizophlyctis</taxon>
    </lineage>
</organism>